<dbReference type="PANTHER" id="PTHR42718">
    <property type="entry name" value="MAJOR FACILITATOR SUPERFAMILY MULTIDRUG TRANSPORTER MFSC"/>
    <property type="match status" value="1"/>
</dbReference>
<evidence type="ECO:0000256" key="3">
    <source>
        <dbReference type="ARBA" id="ARBA00022475"/>
    </source>
</evidence>
<evidence type="ECO:0000256" key="5">
    <source>
        <dbReference type="ARBA" id="ARBA00022989"/>
    </source>
</evidence>
<dbReference type="PROSITE" id="PS50850">
    <property type="entry name" value="MFS"/>
    <property type="match status" value="1"/>
</dbReference>
<evidence type="ECO:0000256" key="4">
    <source>
        <dbReference type="ARBA" id="ARBA00022692"/>
    </source>
</evidence>
<dbReference type="InterPro" id="IPR020846">
    <property type="entry name" value="MFS_dom"/>
</dbReference>
<keyword evidence="4 7" id="KW-0812">Transmembrane</keyword>
<feature type="transmembrane region" description="Helical" evidence="7">
    <location>
        <begin position="400"/>
        <end position="421"/>
    </location>
</feature>
<dbReference type="OrthoDB" id="4325372at2"/>
<keyword evidence="6 7" id="KW-0472">Membrane</keyword>
<feature type="domain" description="Major facilitator superfamily (MFS) profile" evidence="8">
    <location>
        <begin position="20"/>
        <end position="464"/>
    </location>
</feature>
<accession>A0A1Q9LC35</accession>
<dbReference type="Gene3D" id="1.20.1250.20">
    <property type="entry name" value="MFS general substrate transporter like domains"/>
    <property type="match status" value="1"/>
</dbReference>
<dbReference type="RefSeq" id="WP_075978780.1">
    <property type="nucleotide sequence ID" value="NZ_MKQR01000032.1"/>
</dbReference>
<evidence type="ECO:0000256" key="6">
    <source>
        <dbReference type="ARBA" id="ARBA00023136"/>
    </source>
</evidence>
<dbReference type="Pfam" id="PF07690">
    <property type="entry name" value="MFS_1"/>
    <property type="match status" value="1"/>
</dbReference>
<dbReference type="Proteomes" id="UP000186040">
    <property type="component" value="Unassembled WGS sequence"/>
</dbReference>
<feature type="transmembrane region" description="Helical" evidence="7">
    <location>
        <begin position="86"/>
        <end position="104"/>
    </location>
</feature>
<feature type="transmembrane region" description="Helical" evidence="7">
    <location>
        <begin position="275"/>
        <end position="295"/>
    </location>
</feature>
<dbReference type="GO" id="GO:0022857">
    <property type="term" value="F:transmembrane transporter activity"/>
    <property type="evidence" value="ECO:0007669"/>
    <property type="project" value="InterPro"/>
</dbReference>
<evidence type="ECO:0000259" key="8">
    <source>
        <dbReference type="PROSITE" id="PS50850"/>
    </source>
</evidence>
<dbReference type="PANTHER" id="PTHR42718:SF46">
    <property type="entry name" value="BLR6921 PROTEIN"/>
    <property type="match status" value="1"/>
</dbReference>
<protein>
    <recommendedName>
        <fullName evidence="8">Major facilitator superfamily (MFS) profile domain-containing protein</fullName>
    </recommendedName>
</protein>
<evidence type="ECO:0000313" key="9">
    <source>
        <dbReference type="EMBL" id="OLR89597.1"/>
    </source>
</evidence>
<dbReference type="GO" id="GO:0005886">
    <property type="term" value="C:plasma membrane"/>
    <property type="evidence" value="ECO:0007669"/>
    <property type="project" value="UniProtKB-SubCell"/>
</dbReference>
<feature type="transmembrane region" description="Helical" evidence="7">
    <location>
        <begin position="207"/>
        <end position="224"/>
    </location>
</feature>
<feature type="transmembrane region" description="Helical" evidence="7">
    <location>
        <begin position="173"/>
        <end position="195"/>
    </location>
</feature>
<name>A0A1Q9LC35_9PSEU</name>
<keyword evidence="2" id="KW-0813">Transport</keyword>
<feature type="transmembrane region" description="Helical" evidence="7">
    <location>
        <begin position="301"/>
        <end position="326"/>
    </location>
</feature>
<dbReference type="Gene3D" id="1.20.1720.10">
    <property type="entry name" value="Multidrug resistance protein D"/>
    <property type="match status" value="1"/>
</dbReference>
<keyword evidence="3" id="KW-1003">Cell membrane</keyword>
<keyword evidence="5 7" id="KW-1133">Transmembrane helix</keyword>
<organism evidence="9 10">
    <name type="scientific">Actinokineospora bangkokensis</name>
    <dbReference type="NCBI Taxonomy" id="1193682"/>
    <lineage>
        <taxon>Bacteria</taxon>
        <taxon>Bacillati</taxon>
        <taxon>Actinomycetota</taxon>
        <taxon>Actinomycetes</taxon>
        <taxon>Pseudonocardiales</taxon>
        <taxon>Pseudonocardiaceae</taxon>
        <taxon>Actinokineospora</taxon>
    </lineage>
</organism>
<proteinExistence type="predicted"/>
<dbReference type="InterPro" id="IPR011701">
    <property type="entry name" value="MFS"/>
</dbReference>
<dbReference type="SUPFAM" id="SSF103473">
    <property type="entry name" value="MFS general substrate transporter"/>
    <property type="match status" value="1"/>
</dbReference>
<comment type="subcellular location">
    <subcellularLocation>
        <location evidence="1">Cell membrane</location>
        <topology evidence="1">Multi-pass membrane protein</topology>
    </subcellularLocation>
</comment>
<feature type="transmembrane region" description="Helical" evidence="7">
    <location>
        <begin position="57"/>
        <end position="74"/>
    </location>
</feature>
<feature type="transmembrane region" description="Helical" evidence="7">
    <location>
        <begin position="236"/>
        <end position="254"/>
    </location>
</feature>
<feature type="transmembrane region" description="Helical" evidence="7">
    <location>
        <begin position="338"/>
        <end position="355"/>
    </location>
</feature>
<comment type="caution">
    <text evidence="9">The sequence shown here is derived from an EMBL/GenBank/DDBJ whole genome shotgun (WGS) entry which is preliminary data.</text>
</comment>
<evidence type="ECO:0000256" key="2">
    <source>
        <dbReference type="ARBA" id="ARBA00022448"/>
    </source>
</evidence>
<feature type="transmembrane region" description="Helical" evidence="7">
    <location>
        <begin position="146"/>
        <end position="167"/>
    </location>
</feature>
<dbReference type="CDD" id="cd17321">
    <property type="entry name" value="MFS_MMR_MDR_like"/>
    <property type="match status" value="1"/>
</dbReference>
<reference evidence="9 10" key="1">
    <citation type="submission" date="2016-10" db="EMBL/GenBank/DDBJ databases">
        <title>The Draft Genome Sequence of Actinokineospora bangkokensis 44EHWT reveals the biosynthetic pathway of antifungal compounds Thailandins with unusual extender unit butylmalonyl-CoA.</title>
        <authorList>
            <person name="Greule A."/>
            <person name="Intra B."/>
            <person name="Flemming S."/>
            <person name="Rommel M.G."/>
            <person name="Panbangred W."/>
            <person name="Bechthold A."/>
        </authorList>
    </citation>
    <scope>NUCLEOTIDE SEQUENCE [LARGE SCALE GENOMIC DNA]</scope>
    <source>
        <strain evidence="9 10">44EHW</strain>
    </source>
</reference>
<feature type="transmembrane region" description="Helical" evidence="7">
    <location>
        <begin position="441"/>
        <end position="460"/>
    </location>
</feature>
<gene>
    <name evidence="9" type="ORF">BJP25_05915</name>
</gene>
<dbReference type="InterPro" id="IPR036259">
    <property type="entry name" value="MFS_trans_sf"/>
</dbReference>
<feature type="transmembrane region" description="Helical" evidence="7">
    <location>
        <begin position="116"/>
        <end position="134"/>
    </location>
</feature>
<evidence type="ECO:0000256" key="1">
    <source>
        <dbReference type="ARBA" id="ARBA00004651"/>
    </source>
</evidence>
<keyword evidence="10" id="KW-1185">Reference proteome</keyword>
<feature type="transmembrane region" description="Helical" evidence="7">
    <location>
        <begin position="367"/>
        <end position="388"/>
    </location>
</feature>
<evidence type="ECO:0000313" key="10">
    <source>
        <dbReference type="Proteomes" id="UP000186040"/>
    </source>
</evidence>
<dbReference type="STRING" id="1193682.BJP25_05915"/>
<dbReference type="EMBL" id="MKQR01000032">
    <property type="protein sequence ID" value="OLR89597.1"/>
    <property type="molecule type" value="Genomic_DNA"/>
</dbReference>
<evidence type="ECO:0000256" key="7">
    <source>
        <dbReference type="SAM" id="Phobius"/>
    </source>
</evidence>
<sequence length="467" mass="46820">MSAVMTRASAAPSARRTAVGLAVLVAAQAMVLVDEMIVNIALPGLSEALATTPTQLSWVLNAYLLTFGGLLLLGGRAGDILGRRRVFLVGVALFTVASLARGLAPDVGTLIATRAVQGVGAALVSPSVLALIIGMYREAGARERAIAVYTAVGGVGAAVGLLLAGVFTSVGSWRWVLALNAPVGLVVLAAAPFVLRETVRAPGRFDLAGALTSAFGVAALVWALSGVGTTGWGDPLVQAAAAVGVAALVVFVVVERRARQPIVTPGLLADRGRGTAYLAVLVVQGAQIGQLYFLTQFLQQAMGYSAMLAAVSFLPVTATLLGLAGVAVRVSARFGPRLPVALGALALVASNLLLSRLDLSAGYAVDVLPALLLLGAGIAFGTIPATIAGTSGVAETEYGAASSVVTTVTAVGASLALATLVTVMTTAAEGAADPFTEGMSAAFVAGAAFAAATLLVALLMPRRGART</sequence>
<dbReference type="AlphaFoldDB" id="A0A1Q9LC35"/>